<keyword evidence="1 3" id="KW-0597">Phosphoprotein</keyword>
<evidence type="ECO:0000313" key="5">
    <source>
        <dbReference type="EMBL" id="CDM62189.1"/>
    </source>
</evidence>
<evidence type="ECO:0000256" key="3">
    <source>
        <dbReference type="PROSITE-ProRule" id="PRU00169"/>
    </source>
</evidence>
<accession>W6RN53</accession>
<dbReference type="InterPro" id="IPR001789">
    <property type="entry name" value="Sig_transdc_resp-reg_receiver"/>
</dbReference>
<dbReference type="SUPFAM" id="SSF52172">
    <property type="entry name" value="CheY-like"/>
    <property type="match status" value="1"/>
</dbReference>
<dbReference type="GO" id="GO:0000160">
    <property type="term" value="P:phosphorelay signal transduction system"/>
    <property type="evidence" value="ECO:0007669"/>
    <property type="project" value="UniProtKB-KW"/>
</dbReference>
<evidence type="ECO:0000313" key="6">
    <source>
        <dbReference type="Proteomes" id="UP000019443"/>
    </source>
</evidence>
<dbReference type="HOGENOM" id="CLU_000445_69_17_5"/>
<dbReference type="Gene3D" id="3.40.50.2300">
    <property type="match status" value="1"/>
</dbReference>
<reference evidence="5" key="1">
    <citation type="submission" date="2013-11" db="EMBL/GenBank/DDBJ databases">
        <title>Draft genome sequence of the broad-host-range Rhizobium sp. LPU83 strain, a member of the low-genetic diversity Oregon-like Rhizobium sp. group.</title>
        <authorList>
            <person name="Wibberg D."/>
            <person name="Puehler A."/>
            <person name="Schlueter A."/>
        </authorList>
    </citation>
    <scope>NUCLEOTIDE SEQUENCE [LARGE SCALE GENOMIC DNA]</scope>
    <source>
        <strain evidence="5">LPU83</strain>
        <plasmid evidence="5">pLPU83d</plasmid>
    </source>
</reference>
<dbReference type="PATRIC" id="fig|348824.6.peg.6482"/>
<keyword evidence="6" id="KW-1185">Reference proteome</keyword>
<dbReference type="AlphaFoldDB" id="W6RN53"/>
<feature type="domain" description="Response regulatory" evidence="4">
    <location>
        <begin position="3"/>
        <end position="119"/>
    </location>
</feature>
<dbReference type="Proteomes" id="UP000019443">
    <property type="component" value="Plasmid pLPU83d"/>
</dbReference>
<proteinExistence type="predicted"/>
<organism evidence="5 6">
    <name type="scientific">Rhizobium favelukesii</name>
    <dbReference type="NCBI Taxonomy" id="348824"/>
    <lineage>
        <taxon>Bacteria</taxon>
        <taxon>Pseudomonadati</taxon>
        <taxon>Pseudomonadota</taxon>
        <taxon>Alphaproteobacteria</taxon>
        <taxon>Hyphomicrobiales</taxon>
        <taxon>Rhizobiaceae</taxon>
        <taxon>Rhizobium/Agrobacterium group</taxon>
        <taxon>Rhizobium</taxon>
    </lineage>
</organism>
<feature type="modified residue" description="4-aspartylphosphate" evidence="3">
    <location>
        <position position="52"/>
    </location>
</feature>
<geneLocation type="plasmid" evidence="5 6">
    <name>pLPU83d</name>
</geneLocation>
<dbReference type="PANTHER" id="PTHR45339:SF1">
    <property type="entry name" value="HYBRID SIGNAL TRANSDUCTION HISTIDINE KINASE J"/>
    <property type="match status" value="1"/>
</dbReference>
<protein>
    <recommendedName>
        <fullName evidence="4">Response regulatory domain-containing protein</fullName>
    </recommendedName>
</protein>
<keyword evidence="2" id="KW-0902">Two-component regulatory system</keyword>
<name>W6RN53_9HYPH</name>
<evidence type="ECO:0000259" key="4">
    <source>
        <dbReference type="PROSITE" id="PS50110"/>
    </source>
</evidence>
<dbReference type="KEGG" id="rhl:LPU83_pLPU83d_0819"/>
<dbReference type="RefSeq" id="WP_024318944.1">
    <property type="nucleotide sequence ID" value="NZ_ATTO01000131.1"/>
</dbReference>
<evidence type="ECO:0000256" key="1">
    <source>
        <dbReference type="ARBA" id="ARBA00022553"/>
    </source>
</evidence>
<gene>
    <name evidence="5" type="ORF">LPU83_pLPU83d_0819</name>
</gene>
<dbReference type="PANTHER" id="PTHR45339">
    <property type="entry name" value="HYBRID SIGNAL TRANSDUCTION HISTIDINE KINASE J"/>
    <property type="match status" value="1"/>
</dbReference>
<dbReference type="Pfam" id="PF00072">
    <property type="entry name" value="Response_reg"/>
    <property type="match status" value="1"/>
</dbReference>
<sequence length="125" mass="13731">MVRILYVEDNEDNIYMLSARLRRKGYEVIVATDGDQGVARARSDAPALILMDLSLPVLDGWEATRRLKTLPETRDIPVIALSSHAMAGDREAALAAGCDDFDTKPVDFTRLLGKIKAQLPKGSMS</sequence>
<dbReference type="InterPro" id="IPR011006">
    <property type="entry name" value="CheY-like_superfamily"/>
</dbReference>
<dbReference type="SMART" id="SM00448">
    <property type="entry name" value="REC"/>
    <property type="match status" value="1"/>
</dbReference>
<dbReference type="PROSITE" id="PS50110">
    <property type="entry name" value="RESPONSE_REGULATORY"/>
    <property type="match status" value="1"/>
</dbReference>
<evidence type="ECO:0000256" key="2">
    <source>
        <dbReference type="ARBA" id="ARBA00023012"/>
    </source>
</evidence>
<keyword evidence="5" id="KW-0614">Plasmid</keyword>
<dbReference type="EMBL" id="HG916855">
    <property type="protein sequence ID" value="CDM62189.1"/>
    <property type="molecule type" value="Genomic_DNA"/>
</dbReference>